<evidence type="ECO:0000313" key="1">
    <source>
        <dbReference type="EMBL" id="ALW89611.1"/>
    </source>
</evidence>
<keyword evidence="2" id="KW-1185">Reference proteome</keyword>
<name>A0ABM5X7L8_9DEIO</name>
<reference evidence="1 2" key="1">
    <citation type="submission" date="2015-12" db="EMBL/GenBank/DDBJ databases">
        <authorList>
            <person name="Kim M.K."/>
            <person name="Srinivasan S."/>
            <person name="Lee J.-J."/>
            <person name="Kim K."/>
        </authorList>
    </citation>
    <scope>NUCLEOTIDE SEQUENCE [LARGE SCALE GENOMIC DNA]</scope>
    <source>
        <strain evidence="1 2">BM2</strain>
    </source>
</reference>
<accession>A0ABM5X7L8</accession>
<organism evidence="1 2">
    <name type="scientific">Deinococcus actinosclerus</name>
    <dbReference type="NCBI Taxonomy" id="1768108"/>
    <lineage>
        <taxon>Bacteria</taxon>
        <taxon>Thermotogati</taxon>
        <taxon>Deinococcota</taxon>
        <taxon>Deinococci</taxon>
        <taxon>Deinococcales</taxon>
        <taxon>Deinococcaceae</taxon>
        <taxon>Deinococcus</taxon>
    </lineage>
</organism>
<sequence length="144" mass="16139">MTGQDVTRFVLLGPTLRAPRVLVKAYAIERQHQYAERLIQSVDGETSELAGSGQRIYVPIELDCYVQPPQGELWTRRTLARELAGLLSDIEVATSVQFGDLSLPVYRIRVVTRAPTGNGYRIRLRLYSNQHEFTDADGNPVPLA</sequence>
<dbReference type="Proteomes" id="UP000060071">
    <property type="component" value="Chromosome"/>
</dbReference>
<gene>
    <name evidence="1" type="ORF">AUC44_12480</name>
</gene>
<proteinExistence type="predicted"/>
<protein>
    <submittedName>
        <fullName evidence="1">Uncharacterized protein</fullName>
    </submittedName>
</protein>
<dbReference type="RefSeq" id="WP_062159045.1">
    <property type="nucleotide sequence ID" value="NZ_CP013910.1"/>
</dbReference>
<dbReference type="EMBL" id="CP013910">
    <property type="protein sequence ID" value="ALW89611.1"/>
    <property type="molecule type" value="Genomic_DNA"/>
</dbReference>
<evidence type="ECO:0000313" key="2">
    <source>
        <dbReference type="Proteomes" id="UP000060071"/>
    </source>
</evidence>